<dbReference type="Proteomes" id="UP000282818">
    <property type="component" value="Unassembled WGS sequence"/>
</dbReference>
<sequence>MRDQIQYQHIDANSNLILSEGTYANFTFKPHYHLDYHIGMVVKGVQRQQFRGRSVLLGPGRISIMPPGEVHDGSAYQQDAYQMRTFRIAPTLLDSYLCELQGCENEISFAGAMLEHPQLAGRLDQLFAALQHTRQTTLSSETAWFNLFEPLFAELKAVKPATVSGGLSQTQMRSIREFCEANLASKISLTQLASLCGLSRFQLLRRFERTVGLTPHNWLTLLRLERACLLLKRATLTLAQVAIEVGFYDQSHFVRTFRQYYGIAPSKY</sequence>
<dbReference type="GO" id="GO:0043565">
    <property type="term" value="F:sequence-specific DNA binding"/>
    <property type="evidence" value="ECO:0007669"/>
    <property type="project" value="InterPro"/>
</dbReference>
<keyword evidence="2" id="KW-0238">DNA-binding</keyword>
<proteinExistence type="predicted"/>
<evidence type="ECO:0000259" key="5">
    <source>
        <dbReference type="PROSITE" id="PS01124"/>
    </source>
</evidence>
<dbReference type="InterPro" id="IPR020449">
    <property type="entry name" value="Tscrpt_reg_AraC-type_HTH"/>
</dbReference>
<dbReference type="SUPFAM" id="SSF51215">
    <property type="entry name" value="Regulatory protein AraC"/>
    <property type="match status" value="1"/>
</dbReference>
<dbReference type="InterPro" id="IPR014710">
    <property type="entry name" value="RmlC-like_jellyroll"/>
</dbReference>
<accession>A0A437Q993</accession>
<dbReference type="SMART" id="SM00342">
    <property type="entry name" value="HTH_ARAC"/>
    <property type="match status" value="1"/>
</dbReference>
<comment type="caution">
    <text evidence="6">The sequence shown here is derived from an EMBL/GenBank/DDBJ whole genome shotgun (WGS) entry which is preliminary data.</text>
</comment>
<dbReference type="Pfam" id="PF02311">
    <property type="entry name" value="AraC_binding"/>
    <property type="match status" value="1"/>
</dbReference>
<reference evidence="6 7" key="1">
    <citation type="submission" date="2019-01" db="EMBL/GenBank/DDBJ databases">
        <authorList>
            <person name="Chen W.-M."/>
        </authorList>
    </citation>
    <scope>NUCLEOTIDE SEQUENCE [LARGE SCALE GENOMIC DNA]</scope>
    <source>
        <strain evidence="6 7">HPM-16</strain>
    </source>
</reference>
<protein>
    <submittedName>
        <fullName evidence="6">AraC family transcriptional regulator</fullName>
    </submittedName>
</protein>
<dbReference type="RefSeq" id="WP_127693844.1">
    <property type="nucleotide sequence ID" value="NZ_SACQ01000003.1"/>
</dbReference>
<dbReference type="PROSITE" id="PS00041">
    <property type="entry name" value="HTH_ARAC_FAMILY_1"/>
    <property type="match status" value="1"/>
</dbReference>
<evidence type="ECO:0000313" key="6">
    <source>
        <dbReference type="EMBL" id="RVU30999.1"/>
    </source>
</evidence>
<evidence type="ECO:0000256" key="2">
    <source>
        <dbReference type="ARBA" id="ARBA00023125"/>
    </source>
</evidence>
<dbReference type="Gene3D" id="1.10.10.60">
    <property type="entry name" value="Homeodomain-like"/>
    <property type="match status" value="1"/>
</dbReference>
<keyword evidence="3" id="KW-0010">Activator</keyword>
<dbReference type="InterPro" id="IPR003313">
    <property type="entry name" value="AraC-bd"/>
</dbReference>
<organism evidence="6 7">
    <name type="scientific">Neptunomonas marina</name>
    <dbReference type="NCBI Taxonomy" id="1815562"/>
    <lineage>
        <taxon>Bacteria</taxon>
        <taxon>Pseudomonadati</taxon>
        <taxon>Pseudomonadota</taxon>
        <taxon>Gammaproteobacteria</taxon>
        <taxon>Oceanospirillales</taxon>
        <taxon>Oceanospirillaceae</taxon>
        <taxon>Neptunomonas</taxon>
    </lineage>
</organism>
<dbReference type="PANTHER" id="PTHR46796">
    <property type="entry name" value="HTH-TYPE TRANSCRIPTIONAL ACTIVATOR RHAS-RELATED"/>
    <property type="match status" value="1"/>
</dbReference>
<keyword evidence="1" id="KW-0805">Transcription regulation</keyword>
<dbReference type="InterPro" id="IPR037923">
    <property type="entry name" value="HTH-like"/>
</dbReference>
<dbReference type="InterPro" id="IPR050204">
    <property type="entry name" value="AraC_XylS_family_regulators"/>
</dbReference>
<keyword evidence="7" id="KW-1185">Reference proteome</keyword>
<dbReference type="PANTHER" id="PTHR46796:SF2">
    <property type="entry name" value="TRANSCRIPTIONAL REGULATORY PROTEIN"/>
    <property type="match status" value="1"/>
</dbReference>
<name>A0A437Q993_9GAMM</name>
<gene>
    <name evidence="6" type="ORF">EOE65_08270</name>
</gene>
<dbReference type="AlphaFoldDB" id="A0A437Q993"/>
<dbReference type="PROSITE" id="PS01124">
    <property type="entry name" value="HTH_ARAC_FAMILY_2"/>
    <property type="match status" value="1"/>
</dbReference>
<evidence type="ECO:0000256" key="4">
    <source>
        <dbReference type="ARBA" id="ARBA00023163"/>
    </source>
</evidence>
<dbReference type="EMBL" id="SACQ01000003">
    <property type="protein sequence ID" value="RVU30999.1"/>
    <property type="molecule type" value="Genomic_DNA"/>
</dbReference>
<dbReference type="InterPro" id="IPR018062">
    <property type="entry name" value="HTH_AraC-typ_CS"/>
</dbReference>
<feature type="domain" description="HTH araC/xylS-type" evidence="5">
    <location>
        <begin position="173"/>
        <end position="268"/>
    </location>
</feature>
<dbReference type="Gene3D" id="2.60.120.10">
    <property type="entry name" value="Jelly Rolls"/>
    <property type="match status" value="1"/>
</dbReference>
<dbReference type="PRINTS" id="PR00032">
    <property type="entry name" value="HTHARAC"/>
</dbReference>
<dbReference type="GO" id="GO:0003700">
    <property type="term" value="F:DNA-binding transcription factor activity"/>
    <property type="evidence" value="ECO:0007669"/>
    <property type="project" value="InterPro"/>
</dbReference>
<dbReference type="InterPro" id="IPR009057">
    <property type="entry name" value="Homeodomain-like_sf"/>
</dbReference>
<dbReference type="SUPFAM" id="SSF46689">
    <property type="entry name" value="Homeodomain-like"/>
    <property type="match status" value="2"/>
</dbReference>
<evidence type="ECO:0000256" key="1">
    <source>
        <dbReference type="ARBA" id="ARBA00023015"/>
    </source>
</evidence>
<keyword evidence="4" id="KW-0804">Transcription</keyword>
<dbReference type="Pfam" id="PF12833">
    <property type="entry name" value="HTH_18"/>
    <property type="match status" value="1"/>
</dbReference>
<evidence type="ECO:0000313" key="7">
    <source>
        <dbReference type="Proteomes" id="UP000282818"/>
    </source>
</evidence>
<evidence type="ECO:0000256" key="3">
    <source>
        <dbReference type="ARBA" id="ARBA00023159"/>
    </source>
</evidence>
<dbReference type="InterPro" id="IPR018060">
    <property type="entry name" value="HTH_AraC"/>
</dbReference>